<dbReference type="Gene3D" id="1.20.58.2150">
    <property type="match status" value="1"/>
</dbReference>
<dbReference type="Pfam" id="PF15979">
    <property type="entry name" value="Glyco_hydro_115"/>
    <property type="match status" value="1"/>
</dbReference>
<dbReference type="Pfam" id="PF17829">
    <property type="entry name" value="GH115_C"/>
    <property type="match status" value="1"/>
</dbReference>
<evidence type="ECO:0000256" key="1">
    <source>
        <dbReference type="ARBA" id="ARBA00022801"/>
    </source>
</evidence>
<dbReference type="Gene3D" id="3.30.379.10">
    <property type="entry name" value="Chitobiase/beta-hexosaminidase domain 2-like"/>
    <property type="match status" value="1"/>
</dbReference>
<dbReference type="InterPro" id="IPR029018">
    <property type="entry name" value="Hex-like_dom2"/>
</dbReference>
<protein>
    <submittedName>
        <fullName evidence="4">Glycosyl hydrolase 115 family protein</fullName>
    </submittedName>
</protein>
<accession>A0ABT2C9E0</accession>
<dbReference type="PANTHER" id="PTHR37842">
    <property type="match status" value="1"/>
</dbReference>
<dbReference type="InterPro" id="IPR031924">
    <property type="entry name" value="GH115"/>
</dbReference>
<evidence type="ECO:0000259" key="3">
    <source>
        <dbReference type="Pfam" id="PF17829"/>
    </source>
</evidence>
<dbReference type="Gene3D" id="3.20.20.520">
    <property type="entry name" value="Glycosyl hydrolase family 115"/>
    <property type="match status" value="1"/>
</dbReference>
<reference evidence="4" key="1">
    <citation type="submission" date="2022-08" db="EMBL/GenBank/DDBJ databases">
        <title>Reclassification of Massilia species as members of the genera Telluria, Duganella, Pseudoduganella, Mokoshia gen. nov. and Zemynaea gen. nov. using orthogonal and non-orthogonal genome-based approaches.</title>
        <authorList>
            <person name="Bowman J.P."/>
        </authorList>
    </citation>
    <scope>NUCLEOTIDE SEQUENCE</scope>
    <source>
        <strain evidence="4">LMG 11547</strain>
    </source>
</reference>
<dbReference type="Proteomes" id="UP001165263">
    <property type="component" value="Unassembled WGS sequence"/>
</dbReference>
<organism evidence="4 5">
    <name type="scientific">Telluria mixta</name>
    <dbReference type="NCBI Taxonomy" id="34071"/>
    <lineage>
        <taxon>Bacteria</taxon>
        <taxon>Pseudomonadati</taxon>
        <taxon>Pseudomonadota</taxon>
        <taxon>Betaproteobacteria</taxon>
        <taxon>Burkholderiales</taxon>
        <taxon>Oxalobacteraceae</taxon>
        <taxon>Telluria group</taxon>
        <taxon>Telluria</taxon>
    </lineage>
</organism>
<feature type="domain" description="Alpha glucuronidase N-terminal" evidence="2">
    <location>
        <begin position="60"/>
        <end position="168"/>
    </location>
</feature>
<keyword evidence="1 4" id="KW-0378">Hydrolase</keyword>
<gene>
    <name evidence="4" type="ORF">NX786_32335</name>
</gene>
<sequence>MQRSTSKDSWRAVRALLGLVTAVAGLLIAGQVHAIGTARFVDTEGKSGVALVQAGRAAPIVVGTDEYPGVLRAARDLQRDIGSVTGKTPQWQVDRPSASGDVIIVGTLGHHALIDRLAQQGKIDTRALAGQWEGFVIQAVADPMPGVQRALVIAGSDKRGTIYGIYTLSEQIGVSPWYWWADVPIVHHRSLSVALGTHIMEKPTVQYRGLFLNDEAPVLTNWAKERFGGFNHKFYEKLFELMLRMRANYLWPAMWYSSFYDDDKDNGKLADMMGIVMGTSHHEPMMRAQQEWKRYGKGPWDYHRNGDVLRDFWAQGLRNTRDYEKVITMAMRGDGDEPMSEDANVDLLQQIVRDQRSIIKKELGQEPEKVPQLWALYKEVQDYYEKGMRVPDDMLLLWCDDNWGNIRRLPTAEERKRGGGAGVYYHFDYVGGPRSYKWLNVTQIAKVWEQMNLANEYGANRLWVVNVGDLKPMEVPTEFFMAYAWNPQAWPAERLPEYLRAWATREFGAAHAETIASIVDKYTRYNARRRPEQLEPETYSLTNYDEAARVVADYNALADEAVRVGRTLPANMRDAYFQLVEYPVRASANALDMYVSTGLNRLYARQGRVTTNDMAARVRQLFQRDADLANQYQREISGGKWNHMMSQTRFGYTNWDQPYRDVMPAVSELRVPAPGQLAAPNGIHPSDQMGVAVQGDAIAWPVFPIRQLVLPPLDVFEKQPRYLELFNRSAQPFDYAITTSHPWIRLSHKAGRVSKEQRIVVDVDWSAVPAGTTMASLTISGPAKAQVEVKVPVRRPADLAPDTARGHVETQGVVAIEAEHYTRALAPSGRQWLRIPGYGRTLSGMSTLPVAANALKVADGMRLEYEVNLFTSGELKVQAVLGPTLKFQPGEGFRYAVSIDDEAPQVVNVHADGSERHWSKIVSDGVAQFVTTHRVARPGRHTVKFWALDPGLVLQRLVVDAGGLRPSYLGPQESPYYPVSGSPAAQSAPN</sequence>
<keyword evidence="5" id="KW-1185">Reference proteome</keyword>
<dbReference type="Pfam" id="PF03648">
    <property type="entry name" value="Glyco_hydro_67N"/>
    <property type="match status" value="1"/>
</dbReference>
<evidence type="ECO:0000313" key="4">
    <source>
        <dbReference type="EMBL" id="MCS0634033.1"/>
    </source>
</evidence>
<dbReference type="InterPro" id="IPR042301">
    <property type="entry name" value="GH115_sf"/>
</dbReference>
<name>A0ABT2C9E0_9BURK</name>
<feature type="domain" description="Gylcosyl hydrolase 115 C-terminal" evidence="3">
    <location>
        <begin position="806"/>
        <end position="973"/>
    </location>
</feature>
<proteinExistence type="predicted"/>
<evidence type="ECO:0000313" key="5">
    <source>
        <dbReference type="Proteomes" id="UP001165263"/>
    </source>
</evidence>
<dbReference type="RefSeq" id="WP_259452964.1">
    <property type="nucleotide sequence ID" value="NZ_CP119520.1"/>
</dbReference>
<dbReference type="Gene3D" id="2.60.120.1620">
    <property type="match status" value="1"/>
</dbReference>
<evidence type="ECO:0000259" key="2">
    <source>
        <dbReference type="Pfam" id="PF03648"/>
    </source>
</evidence>
<dbReference type="PANTHER" id="PTHR37842:SF2">
    <property type="entry name" value="GYLCOSYL HYDROLASE 115 C-TERMINAL DOMAIN-CONTAINING PROTEIN"/>
    <property type="match status" value="1"/>
</dbReference>
<dbReference type="GO" id="GO:0016787">
    <property type="term" value="F:hydrolase activity"/>
    <property type="evidence" value="ECO:0007669"/>
    <property type="project" value="UniProtKB-KW"/>
</dbReference>
<dbReference type="EMBL" id="JANUHC010000024">
    <property type="protein sequence ID" value="MCS0634033.1"/>
    <property type="molecule type" value="Genomic_DNA"/>
</dbReference>
<comment type="caution">
    <text evidence="4">The sequence shown here is derived from an EMBL/GenBank/DDBJ whole genome shotgun (WGS) entry which is preliminary data.</text>
</comment>
<dbReference type="InterPro" id="IPR005154">
    <property type="entry name" value="Glyco_hydro_67_aGlcAse_N"/>
</dbReference>
<dbReference type="InterPro" id="IPR041437">
    <property type="entry name" value="GH115_C"/>
</dbReference>
<dbReference type="SUPFAM" id="SSF55545">
    <property type="entry name" value="beta-N-acetylhexosaminidase-like domain"/>
    <property type="match status" value="1"/>
</dbReference>